<dbReference type="InterPro" id="IPR015943">
    <property type="entry name" value="WD40/YVTN_repeat-like_dom_sf"/>
</dbReference>
<keyword evidence="3" id="KW-1133">Transmembrane helix</keyword>
<feature type="transmembrane region" description="Helical" evidence="3">
    <location>
        <begin position="12"/>
        <end position="29"/>
    </location>
</feature>
<dbReference type="InterPro" id="IPR045142">
    <property type="entry name" value="BCAS3-like"/>
</dbReference>
<dbReference type="Pfam" id="PF21034">
    <property type="entry name" value="BCAS3_WD40"/>
    <property type="match status" value="2"/>
</dbReference>
<feature type="domain" description="BCAS3 WD40" evidence="5">
    <location>
        <begin position="212"/>
        <end position="512"/>
    </location>
</feature>
<dbReference type="InterPro" id="IPR022175">
    <property type="entry name" value="BCAS3_dom"/>
</dbReference>
<comment type="caution">
    <text evidence="6">The sequence shown here is derived from an EMBL/GenBank/DDBJ whole genome shotgun (WGS) entry which is preliminary data.</text>
</comment>
<feature type="domain" description="BCAS3" evidence="4">
    <location>
        <begin position="651"/>
        <end position="755"/>
    </location>
</feature>
<dbReference type="Gene3D" id="2.130.10.10">
    <property type="entry name" value="YVTN repeat-like/Quinoprotein amine dehydrogenase"/>
    <property type="match status" value="1"/>
</dbReference>
<feature type="domain" description="BCAS3" evidence="4">
    <location>
        <begin position="784"/>
        <end position="829"/>
    </location>
</feature>
<gene>
    <name evidence="6" type="ORF">P3X46_006698</name>
</gene>
<protein>
    <recommendedName>
        <fullName evidence="8">BCAS3 domain-containing protein</fullName>
    </recommendedName>
</protein>
<evidence type="ECO:0000256" key="3">
    <source>
        <dbReference type="SAM" id="Phobius"/>
    </source>
</evidence>
<dbReference type="PANTHER" id="PTHR13268:SF7">
    <property type="entry name" value="AUTOPHAGY-RELATED PROTEIN 18F"/>
    <property type="match status" value="1"/>
</dbReference>
<reference evidence="6" key="1">
    <citation type="journal article" date="2023" name="Plant Biotechnol. J.">
        <title>Chromosome-level wild Hevea brasiliensis genome provides new tools for genomic-assisted breeding and valuable loci to elevate rubber yield.</title>
        <authorList>
            <person name="Cheng H."/>
            <person name="Song X."/>
            <person name="Hu Y."/>
            <person name="Wu T."/>
            <person name="Yang Q."/>
            <person name="An Z."/>
            <person name="Feng S."/>
            <person name="Deng Z."/>
            <person name="Wu W."/>
            <person name="Zeng X."/>
            <person name="Tu M."/>
            <person name="Wang X."/>
            <person name="Huang H."/>
        </authorList>
    </citation>
    <scope>NUCLEOTIDE SEQUENCE</scope>
    <source>
        <strain evidence="6">MT/VB/25A 57/8</strain>
    </source>
</reference>
<dbReference type="SMART" id="SM00320">
    <property type="entry name" value="WD40"/>
    <property type="match status" value="2"/>
</dbReference>
<dbReference type="SUPFAM" id="SSF50978">
    <property type="entry name" value="WD40 repeat-like"/>
    <property type="match status" value="1"/>
</dbReference>
<evidence type="ECO:0000313" key="6">
    <source>
        <dbReference type="EMBL" id="KAJ9182740.1"/>
    </source>
</evidence>
<sequence length="927" mass="100681">MLKAEIGESGILVIGVFIAFVFWTIGTIMRNSSDGQHQQKKNSQGRPNSGFLPSSFRTISSYLRIVSSGASTVAKSAASVAQSIVDKDVDGNNDQVHWAGFDKLEDEGDVIRRVLLLGYRSGFQVWDVEEADNVRDLVSRHDGPVSFMQMLPKPIASKRSADNFADSRPLLVVCTDGTLSGASTVQDGLAKLHNGGTTSHHDLHDGSFMPTIVRFYSLRSQSYIHTLKLRSVVYSVRCSSRIVAISQATQIHCFDATTLEREYTILTNPIVTGYPGSGGTGYGPLAVGPRWLAYSGSPVAVSNSGRVSPQHLTPSESFSGFNSNGSLVAHYAKESSKQLAAGIVTLGDMGYKKLSRYCSVLLPDSNGSLQSGSPGCKVNGTVNGHFPDADNVGMVVVRDIVSKCVIAQFRAHRSPISALCFDPSGTLLVTASVHGHNINVFKIMPGLSGSSFMVDAGTSYAHLYRLQRGFTNVVIQDISFSNDSNWIMISSSRGTSHLFAINPFGGSVNFQTSDASYNAKNSVLGVMTKPAVRWPPNLGLQMHNQQTICAPGPPVTLSVVSRIRNGNNGWRGTVTGAAAAATGRLGSLSGAIASSFHYSKGNNVLYVDGTTLKTKYNLLVFSPSGCMIQYLLQISAGIDSTTVVSGLATAHESIPESDGRLVVEAIQKWNICQKQNRREQEDNVDIYGENGTSDSNKIYPEGKKKGDFVHPEGRVAATEAKISLEEKHNLYISEAELQTHQPCIPLWEKPEVFFMFEDIKLLIELCVFLLWSGTCPLFLLISCQIYFQLMTAEEIKMDRETALGGEIDVERIPTRMIEARSKNLVPVFDYLQHARKSAGCLDSMADCATAAASHQNGVEETGRNGPRMPVVAAGFVHISNRPKTDAWLENVNNRDSLRTEAQLKFVNSNNAGSKVENHFEDEGDKFD</sequence>
<organism evidence="6 7">
    <name type="scientific">Hevea brasiliensis</name>
    <name type="common">Para rubber tree</name>
    <name type="synonym">Siphonia brasiliensis</name>
    <dbReference type="NCBI Taxonomy" id="3981"/>
    <lineage>
        <taxon>Eukaryota</taxon>
        <taxon>Viridiplantae</taxon>
        <taxon>Streptophyta</taxon>
        <taxon>Embryophyta</taxon>
        <taxon>Tracheophyta</taxon>
        <taxon>Spermatophyta</taxon>
        <taxon>Magnoliopsida</taxon>
        <taxon>eudicotyledons</taxon>
        <taxon>Gunneridae</taxon>
        <taxon>Pentapetalae</taxon>
        <taxon>rosids</taxon>
        <taxon>fabids</taxon>
        <taxon>Malpighiales</taxon>
        <taxon>Euphorbiaceae</taxon>
        <taxon>Crotonoideae</taxon>
        <taxon>Micrandreae</taxon>
        <taxon>Hevea</taxon>
    </lineage>
</organism>
<evidence type="ECO:0000259" key="4">
    <source>
        <dbReference type="Pfam" id="PF12490"/>
    </source>
</evidence>
<dbReference type="EMBL" id="JARPOI010000004">
    <property type="protein sequence ID" value="KAJ9182740.1"/>
    <property type="molecule type" value="Genomic_DNA"/>
</dbReference>
<comment type="subcellular location">
    <subcellularLocation>
        <location evidence="1">Preautophagosomal structure</location>
    </subcellularLocation>
</comment>
<evidence type="ECO:0000313" key="7">
    <source>
        <dbReference type="Proteomes" id="UP001174677"/>
    </source>
</evidence>
<name>A0ABQ9MUY1_HEVBR</name>
<keyword evidence="3" id="KW-0812">Transmembrane</keyword>
<feature type="transmembrane region" description="Helical" evidence="3">
    <location>
        <begin position="768"/>
        <end position="789"/>
    </location>
</feature>
<dbReference type="InterPro" id="IPR036322">
    <property type="entry name" value="WD40_repeat_dom_sf"/>
</dbReference>
<evidence type="ECO:0008006" key="8">
    <source>
        <dbReference type="Google" id="ProtNLM"/>
    </source>
</evidence>
<evidence type="ECO:0000259" key="5">
    <source>
        <dbReference type="Pfam" id="PF21034"/>
    </source>
</evidence>
<dbReference type="InterPro" id="IPR001680">
    <property type="entry name" value="WD40_rpt"/>
</dbReference>
<dbReference type="PANTHER" id="PTHR13268">
    <property type="entry name" value="BREAST CARCINOMA AMPLIFIED SEQUENCE 3"/>
    <property type="match status" value="1"/>
</dbReference>
<evidence type="ECO:0000256" key="1">
    <source>
        <dbReference type="ARBA" id="ARBA00004329"/>
    </source>
</evidence>
<feature type="region of interest" description="Disordered" evidence="2">
    <location>
        <begin position="33"/>
        <end position="52"/>
    </location>
</feature>
<keyword evidence="7" id="KW-1185">Reference proteome</keyword>
<accession>A0ABQ9MUY1</accession>
<feature type="domain" description="BCAS3 WD40" evidence="5">
    <location>
        <begin position="93"/>
        <end position="184"/>
    </location>
</feature>
<dbReference type="Proteomes" id="UP001174677">
    <property type="component" value="Chromosome 4"/>
</dbReference>
<dbReference type="Pfam" id="PF12490">
    <property type="entry name" value="BCAS3"/>
    <property type="match status" value="2"/>
</dbReference>
<keyword evidence="3" id="KW-0472">Membrane</keyword>
<evidence type="ECO:0000256" key="2">
    <source>
        <dbReference type="SAM" id="MobiDB-lite"/>
    </source>
</evidence>
<proteinExistence type="predicted"/>
<dbReference type="InterPro" id="IPR048382">
    <property type="entry name" value="BCAS3_WD40"/>
</dbReference>